<reference evidence="3" key="1">
    <citation type="submission" date="2018-05" db="EMBL/GenBank/DDBJ databases">
        <authorList>
            <person name="Nie L."/>
        </authorList>
    </citation>
    <scope>NUCLEOTIDE SEQUENCE [LARGE SCALE GENOMIC DNA]</scope>
    <source>
        <strain evidence="3">NL</strain>
    </source>
</reference>
<feature type="domain" description="HD/PDEase" evidence="1">
    <location>
        <begin position="50"/>
        <end position="175"/>
    </location>
</feature>
<proteinExistence type="predicted"/>
<organism evidence="2 3">
    <name type="scientific">Hymenobacter edaphi</name>
    <dbReference type="NCBI Taxonomy" id="2211146"/>
    <lineage>
        <taxon>Bacteria</taxon>
        <taxon>Pseudomonadati</taxon>
        <taxon>Bacteroidota</taxon>
        <taxon>Cytophagia</taxon>
        <taxon>Cytophagales</taxon>
        <taxon>Hymenobacteraceae</taxon>
        <taxon>Hymenobacter</taxon>
    </lineage>
</organism>
<keyword evidence="2" id="KW-0378">Hydrolase</keyword>
<dbReference type="RefSeq" id="WP_111476585.1">
    <property type="nucleotide sequence ID" value="NZ_QHKM01000001.1"/>
</dbReference>
<comment type="caution">
    <text evidence="2">The sequence shown here is derived from an EMBL/GenBank/DDBJ whole genome shotgun (WGS) entry which is preliminary data.</text>
</comment>
<dbReference type="GO" id="GO:0008832">
    <property type="term" value="F:dGTPase activity"/>
    <property type="evidence" value="ECO:0007669"/>
    <property type="project" value="TreeGrafter"/>
</dbReference>
<dbReference type="GO" id="GO:0006203">
    <property type="term" value="P:dGTP catabolic process"/>
    <property type="evidence" value="ECO:0007669"/>
    <property type="project" value="TreeGrafter"/>
</dbReference>
<name>A0A328BTC5_9BACT</name>
<dbReference type="Pfam" id="PF19276">
    <property type="entry name" value="HD_assoc_2"/>
    <property type="match status" value="1"/>
</dbReference>
<dbReference type="AlphaFoldDB" id="A0A328BTC5"/>
<evidence type="ECO:0000259" key="1">
    <source>
        <dbReference type="SMART" id="SM00471"/>
    </source>
</evidence>
<gene>
    <name evidence="2" type="ORF">DLM85_03055</name>
</gene>
<dbReference type="InterPro" id="IPR045509">
    <property type="entry name" value="HD_assoc_2"/>
</dbReference>
<dbReference type="Pfam" id="PF01966">
    <property type="entry name" value="HD"/>
    <property type="match status" value="1"/>
</dbReference>
<dbReference type="InterPro" id="IPR050135">
    <property type="entry name" value="dGTPase-like"/>
</dbReference>
<evidence type="ECO:0000313" key="3">
    <source>
        <dbReference type="Proteomes" id="UP000248553"/>
    </source>
</evidence>
<dbReference type="Gene3D" id="1.10.3210.10">
    <property type="entry name" value="Hypothetical protein af1432"/>
    <property type="match status" value="1"/>
</dbReference>
<keyword evidence="3" id="KW-1185">Reference proteome</keyword>
<dbReference type="Proteomes" id="UP000248553">
    <property type="component" value="Unassembled WGS sequence"/>
</dbReference>
<dbReference type="PANTHER" id="PTHR11373">
    <property type="entry name" value="DEOXYNUCLEOSIDE TRIPHOSPHATE TRIPHOSPHOHYDROLASE"/>
    <property type="match status" value="1"/>
</dbReference>
<dbReference type="SMART" id="SM00471">
    <property type="entry name" value="HDc"/>
    <property type="match status" value="1"/>
</dbReference>
<dbReference type="InterPro" id="IPR006674">
    <property type="entry name" value="HD_domain"/>
</dbReference>
<dbReference type="PANTHER" id="PTHR11373:SF4">
    <property type="entry name" value="DEOXYNUCLEOSIDE TRIPHOSPHATE TRIPHOSPHOHYDROLASE SAMHD1"/>
    <property type="match status" value="1"/>
</dbReference>
<sequence length="412" mass="47103">MNKRKILNDPVYGFVSVPTELIFDLIEHRYFQRLRRIKQLGLTDFVYPGALHTRFHHALGAMHLMSLALRTLKDKGVRITAQEGEAAQIAILLHDIGHGPLSHALEHALFEDVPHERISLHLMELLNQEFGGRLQLAIDIFQGSYPRPFFHQLVSSQLDMDRLDYLNRDSFYSGVKEGQPGADRLIKMLTISPDERLVLEEKAVYSIENFLVSRRVMYWQVYMHKAVTSAEQMVIRLMERARDLARAGVLVPASPELSYFLLNPVRMLDFEDDPAIIQRFVRLDDTDIWSAVKSWAAHPDFVLSFLAHSLLERRLFKITLDNQPLDADFKLGITELIAEHFRLPMEEAALLMIAGRISNHAYDTSGDDAINVLTKRGHVIDVAQASDLPNISSLSTRVEKYYVCYPKEITGT</sequence>
<evidence type="ECO:0000313" key="2">
    <source>
        <dbReference type="EMBL" id="RAK69849.1"/>
    </source>
</evidence>
<dbReference type="OrthoDB" id="9803619at2"/>
<dbReference type="CDD" id="cd00077">
    <property type="entry name" value="HDc"/>
    <property type="match status" value="1"/>
</dbReference>
<protein>
    <submittedName>
        <fullName evidence="2">Phosphohydrolase</fullName>
    </submittedName>
</protein>
<dbReference type="InterPro" id="IPR003607">
    <property type="entry name" value="HD/PDEase_dom"/>
</dbReference>
<accession>A0A328BTC5</accession>
<dbReference type="EMBL" id="QHKM01000001">
    <property type="protein sequence ID" value="RAK69849.1"/>
    <property type="molecule type" value="Genomic_DNA"/>
</dbReference>
<dbReference type="SUPFAM" id="SSF109604">
    <property type="entry name" value="HD-domain/PDEase-like"/>
    <property type="match status" value="1"/>
</dbReference>